<dbReference type="EMBL" id="CAKLBY020000058">
    <property type="protein sequence ID" value="CAK7921584.1"/>
    <property type="molecule type" value="Genomic_DNA"/>
</dbReference>
<feature type="compositionally biased region" description="Basic residues" evidence="3">
    <location>
        <begin position="237"/>
        <end position="298"/>
    </location>
</feature>
<evidence type="ECO:0000256" key="2">
    <source>
        <dbReference type="SAM" id="Coils"/>
    </source>
</evidence>
<evidence type="ECO:0000259" key="4">
    <source>
        <dbReference type="PROSITE" id="PS51025"/>
    </source>
</evidence>
<feature type="domain" description="PWI" evidence="4">
    <location>
        <begin position="24"/>
        <end position="125"/>
    </location>
</feature>
<dbReference type="GO" id="GO:0005681">
    <property type="term" value="C:spliceosomal complex"/>
    <property type="evidence" value="ECO:0007669"/>
    <property type="project" value="TreeGrafter"/>
</dbReference>
<dbReference type="GO" id="GO:0003723">
    <property type="term" value="F:RNA binding"/>
    <property type="evidence" value="ECO:0007669"/>
    <property type="project" value="TreeGrafter"/>
</dbReference>
<protein>
    <recommendedName>
        <fullName evidence="4">PWI domain-containing protein</fullName>
    </recommendedName>
</protein>
<dbReference type="PROSITE" id="PS51025">
    <property type="entry name" value="PWI"/>
    <property type="match status" value="1"/>
</dbReference>
<feature type="compositionally biased region" description="Basic and acidic residues" evidence="3">
    <location>
        <begin position="153"/>
        <end position="194"/>
    </location>
</feature>
<dbReference type="GO" id="GO:0006397">
    <property type="term" value="P:mRNA processing"/>
    <property type="evidence" value="ECO:0007669"/>
    <property type="project" value="UniProtKB-KW"/>
</dbReference>
<dbReference type="PANTHER" id="PTHR23148:SF0">
    <property type="entry name" value="SERINE_ARGININE REPETITIVE MATRIX PROTEIN 1"/>
    <property type="match status" value="1"/>
</dbReference>
<gene>
    <name evidence="5" type="ORF">PM001_LOCUS7215</name>
</gene>
<dbReference type="GO" id="GO:0048024">
    <property type="term" value="P:regulation of mRNA splicing, via spliceosome"/>
    <property type="evidence" value="ECO:0007669"/>
    <property type="project" value="TreeGrafter"/>
</dbReference>
<dbReference type="Gene3D" id="1.20.1390.10">
    <property type="entry name" value="PWI domain"/>
    <property type="match status" value="1"/>
</dbReference>
<comment type="caution">
    <text evidence="5">The sequence shown here is derived from an EMBL/GenBank/DDBJ whole genome shotgun (WGS) entry which is preliminary data.</text>
</comment>
<dbReference type="SUPFAM" id="SSF101233">
    <property type="entry name" value="PWI domain"/>
    <property type="match status" value="1"/>
</dbReference>
<keyword evidence="2" id="KW-0175">Coiled coil</keyword>
<feature type="coiled-coil region" evidence="2">
    <location>
        <begin position="123"/>
        <end position="150"/>
    </location>
</feature>
<dbReference type="InterPro" id="IPR002483">
    <property type="entry name" value="PWI_dom"/>
</dbReference>
<dbReference type="InterPro" id="IPR036483">
    <property type="entry name" value="PWI_dom_sf"/>
</dbReference>
<name>A0AAV1TLK6_9STRA</name>
<keyword evidence="1" id="KW-0507">mRNA processing</keyword>
<evidence type="ECO:0000256" key="1">
    <source>
        <dbReference type="ARBA" id="ARBA00022664"/>
    </source>
</evidence>
<dbReference type="Proteomes" id="UP001162060">
    <property type="component" value="Unassembled WGS sequence"/>
</dbReference>
<reference evidence="5" key="1">
    <citation type="submission" date="2024-01" db="EMBL/GenBank/DDBJ databases">
        <authorList>
            <person name="Webb A."/>
        </authorList>
    </citation>
    <scope>NUCLEOTIDE SEQUENCE</scope>
    <source>
        <strain evidence="5">Pm1</strain>
    </source>
</reference>
<dbReference type="PANTHER" id="PTHR23148">
    <property type="entry name" value="SERINE/ARGININE REGULATED NUCLEAR MATRIX PROTEIN"/>
    <property type="match status" value="1"/>
</dbReference>
<feature type="region of interest" description="Disordered" evidence="3">
    <location>
        <begin position="153"/>
        <end position="298"/>
    </location>
</feature>
<evidence type="ECO:0000256" key="3">
    <source>
        <dbReference type="SAM" id="MobiDB-lite"/>
    </source>
</evidence>
<sequence length="383" mass="44357">MAIRGTSATQDGRYLAQEKKQLAKMTFPSCFTQRVDMRKVQREVINQWVTERITQLLGFEDDIVVSMAINLLEPEVNETLDPKQLQVALTGFLENQAGGFMQELWQLLLSAQSNSTGIPSAILDKKKQEIQAIAQEKEQLKKVLDLKRAEGRVSCARDGDRGQKRQEKEVVASVIDTRRSPSGRNDDGREDKRPSRSILQRRRSPVRRSRRSTSRQRRRRSPVRRPRRSMSVERRSKSPRSRRRRSRSPHGRRRDSPGRRRRSPSPRTRRRSRSSPRGRFRRQRSRSPSVKRRRKRRRVDGWRDTLSGVVFVLTVHCLWTLSTAGHCRGHPIERTNDDLLVAETRRNARAVNAFVALHPALCRNPSMTQDLLPARLHLLAAAR</sequence>
<dbReference type="SMART" id="SM00311">
    <property type="entry name" value="PWI"/>
    <property type="match status" value="1"/>
</dbReference>
<feature type="compositionally biased region" description="Basic residues" evidence="3">
    <location>
        <begin position="199"/>
        <end position="228"/>
    </location>
</feature>
<evidence type="ECO:0000313" key="5">
    <source>
        <dbReference type="EMBL" id="CAK7921584.1"/>
    </source>
</evidence>
<dbReference type="InterPro" id="IPR052225">
    <property type="entry name" value="Ser/Arg_repetitive_matrix"/>
</dbReference>
<dbReference type="Pfam" id="PF01480">
    <property type="entry name" value="PWI"/>
    <property type="match status" value="1"/>
</dbReference>
<dbReference type="AlphaFoldDB" id="A0AAV1TLK6"/>
<proteinExistence type="predicted"/>
<accession>A0AAV1TLK6</accession>
<organism evidence="5 6">
    <name type="scientific">Peronospora matthiolae</name>
    <dbReference type="NCBI Taxonomy" id="2874970"/>
    <lineage>
        <taxon>Eukaryota</taxon>
        <taxon>Sar</taxon>
        <taxon>Stramenopiles</taxon>
        <taxon>Oomycota</taxon>
        <taxon>Peronosporomycetes</taxon>
        <taxon>Peronosporales</taxon>
        <taxon>Peronosporaceae</taxon>
        <taxon>Peronospora</taxon>
    </lineage>
</organism>
<evidence type="ECO:0000313" key="6">
    <source>
        <dbReference type="Proteomes" id="UP001162060"/>
    </source>
</evidence>